<keyword evidence="2" id="KW-1133">Transmembrane helix</keyword>
<dbReference type="SUPFAM" id="SSF49562">
    <property type="entry name" value="C2 domain (Calcium/lipid-binding domain, CaLB)"/>
    <property type="match status" value="1"/>
</dbReference>
<evidence type="ECO:0000313" key="6">
    <source>
        <dbReference type="Proteomes" id="UP000570595"/>
    </source>
</evidence>
<reference evidence="6 7" key="1">
    <citation type="submission" date="2020-04" db="EMBL/GenBank/DDBJ databases">
        <title>Perkinsus olseni comparative genomics.</title>
        <authorList>
            <person name="Bogema D.R."/>
        </authorList>
    </citation>
    <scope>NUCLEOTIDE SEQUENCE [LARGE SCALE GENOMIC DNA]</scope>
    <source>
        <strain evidence="4">ATCC PRA-179</strain>
        <strain evidence="5">ATCC PRA-31</strain>
    </source>
</reference>
<feature type="region of interest" description="Disordered" evidence="1">
    <location>
        <begin position="572"/>
        <end position="591"/>
    </location>
</feature>
<dbReference type="Gene3D" id="2.60.40.150">
    <property type="entry name" value="C2 domain"/>
    <property type="match status" value="1"/>
</dbReference>
<feature type="compositionally biased region" description="Basic and acidic residues" evidence="1">
    <location>
        <begin position="67"/>
        <end position="85"/>
    </location>
</feature>
<sequence length="776" mass="85763">MASEPPPLSPRLPEVVKVDVVESAVAKGDIRTAKKLKNWLGDRKGKHENDDEAEKRHLFGKKKARKGDRPVEDALPRIDKPKSEEPTTGQWEVDTRENFKARLNAASPPPDVGGKRLWLTHIHHYHNTFDGLEPGDRDFHRLTAVLGPKKSVPVFEENGPCGAVTLNALSLKGVPRGILGGVRPYLMLHMACSGGKKRRAGRTARLMRYKKSVEEYICNESFVLHVYHPVTVLRLRVMLRRSALNMLGDDEVLGEVLFPIRKAVPGKTVEGWFHLEPSEDYDGLYCGRIKLSIRVDYLSKIDQICANFATPPEKLRHLPKYNPANVYSSAMRIKDLLWEKSLRDVFFDFKKVGSWDPTHLRVSVIPMVSWLALCRWLPGDRLFGMIALLLVGILAKTYHRTKAKGRLGCLAGDKGDRDQAAMVQALSESLPTIVPERKKISTSRRALDDLYALPGFTKPAALKDRKKQKNILKQNRKHRNLATGAVHGFTRAGGKITSGVAGVFASPVRGLQQEGAKGLIKGTALGITGLVTGTVGGVAGAVAAVGAGAVNTGIALGRGTAHVVGLGDECEDWSATESEDSTDEEEVDENADPLPEFQGSKALGFAFFCSKFAPKDAQEGVRFLQRKMSKWIRVTTEYTRILKWESDYTKSARLMSILAALTLIGLVYPKAFGLAWSMLLVILRWMSRPIVGLIGVELLTNGTRLPRTVNRVLFGLLGVGSCFGAPGLEKMKCFTAVDAKPEHIWQFDPHNNPDAFLEALKWRSKKAKQKAQEDTS</sequence>
<dbReference type="Proteomes" id="UP000570595">
    <property type="component" value="Unassembled WGS sequence"/>
</dbReference>
<evidence type="ECO:0000313" key="5">
    <source>
        <dbReference type="EMBL" id="KAF4666013.1"/>
    </source>
</evidence>
<dbReference type="InterPro" id="IPR035892">
    <property type="entry name" value="C2_domain_sf"/>
</dbReference>
<evidence type="ECO:0000256" key="2">
    <source>
        <dbReference type="SAM" id="Phobius"/>
    </source>
</evidence>
<dbReference type="Pfam" id="PF00168">
    <property type="entry name" value="C2"/>
    <property type="match status" value="1"/>
</dbReference>
<name>A0A7J6LSM7_PEROL</name>
<evidence type="ECO:0000313" key="7">
    <source>
        <dbReference type="Proteomes" id="UP000572268"/>
    </source>
</evidence>
<dbReference type="InterPro" id="IPR000008">
    <property type="entry name" value="C2_dom"/>
</dbReference>
<evidence type="ECO:0000313" key="4">
    <source>
        <dbReference type="EMBL" id="KAF4662233.1"/>
    </source>
</evidence>
<gene>
    <name evidence="5" type="ORF">FOL46_003317</name>
    <name evidence="4" type="ORF">FOZ61_002619</name>
</gene>
<protein>
    <recommendedName>
        <fullName evidence="3">C2 domain-containing protein</fullName>
    </recommendedName>
</protein>
<dbReference type="EMBL" id="JABANN010000216">
    <property type="protein sequence ID" value="KAF4666013.1"/>
    <property type="molecule type" value="Genomic_DNA"/>
</dbReference>
<feature type="domain" description="C2" evidence="3">
    <location>
        <begin position="165"/>
        <end position="275"/>
    </location>
</feature>
<comment type="caution">
    <text evidence="4">The sequence shown here is derived from an EMBL/GenBank/DDBJ whole genome shotgun (WGS) entry which is preliminary data.</text>
</comment>
<organism evidence="4 6">
    <name type="scientific">Perkinsus olseni</name>
    <name type="common">Perkinsus atlanticus</name>
    <dbReference type="NCBI Taxonomy" id="32597"/>
    <lineage>
        <taxon>Eukaryota</taxon>
        <taxon>Sar</taxon>
        <taxon>Alveolata</taxon>
        <taxon>Perkinsozoa</taxon>
        <taxon>Perkinsea</taxon>
        <taxon>Perkinsida</taxon>
        <taxon>Perkinsidae</taxon>
        <taxon>Perkinsus</taxon>
    </lineage>
</organism>
<feature type="region of interest" description="Disordered" evidence="1">
    <location>
        <begin position="39"/>
        <end position="93"/>
    </location>
</feature>
<dbReference type="Proteomes" id="UP000572268">
    <property type="component" value="Unassembled WGS sequence"/>
</dbReference>
<feature type="compositionally biased region" description="Basic and acidic residues" evidence="1">
    <location>
        <begin position="40"/>
        <end position="57"/>
    </location>
</feature>
<feature type="transmembrane region" description="Helical" evidence="2">
    <location>
        <begin position="651"/>
        <end position="668"/>
    </location>
</feature>
<proteinExistence type="predicted"/>
<evidence type="ECO:0000256" key="1">
    <source>
        <dbReference type="SAM" id="MobiDB-lite"/>
    </source>
</evidence>
<accession>A0A7J6LSM7</accession>
<keyword evidence="2" id="KW-0812">Transmembrane</keyword>
<dbReference type="OrthoDB" id="439523at2759"/>
<evidence type="ECO:0000259" key="3">
    <source>
        <dbReference type="Pfam" id="PF00168"/>
    </source>
</evidence>
<dbReference type="EMBL" id="JABAHT010000174">
    <property type="protein sequence ID" value="KAF4662233.1"/>
    <property type="molecule type" value="Genomic_DNA"/>
</dbReference>
<dbReference type="AlphaFoldDB" id="A0A7J6LSM7"/>
<keyword evidence="2" id="KW-0472">Membrane</keyword>